<dbReference type="Gene3D" id="2.130.10.10">
    <property type="entry name" value="YVTN repeat-like/Quinoprotein amine dehydrogenase"/>
    <property type="match status" value="2"/>
</dbReference>
<dbReference type="PANTHER" id="PTHR19848">
    <property type="entry name" value="WD40 REPEAT PROTEIN"/>
    <property type="match status" value="1"/>
</dbReference>
<sequence length="231" mass="24723">VWAVSFAGESQVIGGNTNGDIRRWQIEDGQQRGPAMQGSGHIESVVVSQDGQWIVSGDRGWKTIVWNAATHEKVREFAENPYWVHGVDISGDGTKIASTSTNTVLIFSRTSDTRPLPLLPHDGVTAVKFSPDGIAPLAWSPDGQTLFVASKGKIIYFDISKFSSSEWSIHENQSAVHIASNGRFIACAAGLSVSLWDCVSHKQISSIITHAAEVKCVALSPSGGYLACGNG</sequence>
<protein>
    <submittedName>
        <fullName evidence="3">Uncharacterized protein</fullName>
    </submittedName>
</protein>
<dbReference type="EMBL" id="KN831998">
    <property type="protein sequence ID" value="KIO00114.1"/>
    <property type="molecule type" value="Genomic_DNA"/>
</dbReference>
<dbReference type="HOGENOM" id="CLU_028047_0_0_1"/>
<dbReference type="Proteomes" id="UP000054217">
    <property type="component" value="Unassembled WGS sequence"/>
</dbReference>
<dbReference type="Pfam" id="PF00400">
    <property type="entry name" value="WD40"/>
    <property type="match status" value="2"/>
</dbReference>
<keyword evidence="1" id="KW-0853">WD repeat</keyword>
<proteinExistence type="predicted"/>
<dbReference type="InParanoid" id="A0A0C3NY82"/>
<reference evidence="4" key="2">
    <citation type="submission" date="2015-01" db="EMBL/GenBank/DDBJ databases">
        <title>Evolutionary Origins and Diversification of the Mycorrhizal Mutualists.</title>
        <authorList>
            <consortium name="DOE Joint Genome Institute"/>
            <consortium name="Mycorrhizal Genomics Consortium"/>
            <person name="Kohler A."/>
            <person name="Kuo A."/>
            <person name="Nagy L.G."/>
            <person name="Floudas D."/>
            <person name="Copeland A."/>
            <person name="Barry K.W."/>
            <person name="Cichocki N."/>
            <person name="Veneault-Fourrey C."/>
            <person name="LaButti K."/>
            <person name="Lindquist E.A."/>
            <person name="Lipzen A."/>
            <person name="Lundell T."/>
            <person name="Morin E."/>
            <person name="Murat C."/>
            <person name="Riley R."/>
            <person name="Ohm R."/>
            <person name="Sun H."/>
            <person name="Tunlid A."/>
            <person name="Henrissat B."/>
            <person name="Grigoriev I.V."/>
            <person name="Hibbett D.S."/>
            <person name="Martin F."/>
        </authorList>
    </citation>
    <scope>NUCLEOTIDE SEQUENCE [LARGE SCALE GENOMIC DNA]</scope>
    <source>
        <strain evidence="4">Marx 270</strain>
    </source>
</reference>
<dbReference type="InterPro" id="IPR036322">
    <property type="entry name" value="WD40_repeat_dom_sf"/>
</dbReference>
<feature type="non-terminal residue" evidence="3">
    <location>
        <position position="1"/>
    </location>
</feature>
<dbReference type="STRING" id="870435.A0A0C3NY82"/>
<dbReference type="InterPro" id="IPR001680">
    <property type="entry name" value="WD40_rpt"/>
</dbReference>
<evidence type="ECO:0000313" key="4">
    <source>
        <dbReference type="Proteomes" id="UP000054217"/>
    </source>
</evidence>
<evidence type="ECO:0000256" key="1">
    <source>
        <dbReference type="ARBA" id="ARBA00022574"/>
    </source>
</evidence>
<feature type="non-terminal residue" evidence="3">
    <location>
        <position position="231"/>
    </location>
</feature>
<evidence type="ECO:0000256" key="2">
    <source>
        <dbReference type="ARBA" id="ARBA00022737"/>
    </source>
</evidence>
<evidence type="ECO:0000313" key="3">
    <source>
        <dbReference type="EMBL" id="KIO00114.1"/>
    </source>
</evidence>
<dbReference type="SMART" id="SM00320">
    <property type="entry name" value="WD40"/>
    <property type="match status" value="4"/>
</dbReference>
<dbReference type="InterPro" id="IPR015943">
    <property type="entry name" value="WD40/YVTN_repeat-like_dom_sf"/>
</dbReference>
<dbReference type="SUPFAM" id="SSF50978">
    <property type="entry name" value="WD40 repeat-like"/>
    <property type="match status" value="1"/>
</dbReference>
<dbReference type="AlphaFoldDB" id="A0A0C3NY82"/>
<name>A0A0C3NY82_PISTI</name>
<dbReference type="OrthoDB" id="340259at2759"/>
<organism evidence="3 4">
    <name type="scientific">Pisolithus tinctorius Marx 270</name>
    <dbReference type="NCBI Taxonomy" id="870435"/>
    <lineage>
        <taxon>Eukaryota</taxon>
        <taxon>Fungi</taxon>
        <taxon>Dikarya</taxon>
        <taxon>Basidiomycota</taxon>
        <taxon>Agaricomycotina</taxon>
        <taxon>Agaricomycetes</taxon>
        <taxon>Agaricomycetidae</taxon>
        <taxon>Boletales</taxon>
        <taxon>Sclerodermatineae</taxon>
        <taxon>Pisolithaceae</taxon>
        <taxon>Pisolithus</taxon>
    </lineage>
</organism>
<reference evidence="3 4" key="1">
    <citation type="submission" date="2014-04" db="EMBL/GenBank/DDBJ databases">
        <authorList>
            <consortium name="DOE Joint Genome Institute"/>
            <person name="Kuo A."/>
            <person name="Kohler A."/>
            <person name="Costa M.D."/>
            <person name="Nagy L.G."/>
            <person name="Floudas D."/>
            <person name="Copeland A."/>
            <person name="Barry K.W."/>
            <person name="Cichocki N."/>
            <person name="Veneault-Fourrey C."/>
            <person name="LaButti K."/>
            <person name="Lindquist E.A."/>
            <person name="Lipzen A."/>
            <person name="Lundell T."/>
            <person name="Morin E."/>
            <person name="Murat C."/>
            <person name="Sun H."/>
            <person name="Tunlid A."/>
            <person name="Henrissat B."/>
            <person name="Grigoriev I.V."/>
            <person name="Hibbett D.S."/>
            <person name="Martin F."/>
            <person name="Nordberg H.P."/>
            <person name="Cantor M.N."/>
            <person name="Hua S.X."/>
        </authorList>
    </citation>
    <scope>NUCLEOTIDE SEQUENCE [LARGE SCALE GENOMIC DNA]</scope>
    <source>
        <strain evidence="3 4">Marx 270</strain>
    </source>
</reference>
<keyword evidence="4" id="KW-1185">Reference proteome</keyword>
<accession>A0A0C3NY82</accession>
<dbReference type="PANTHER" id="PTHR19848:SF8">
    <property type="entry name" value="F-BOX AND WD REPEAT DOMAIN CONTAINING 7"/>
    <property type="match status" value="1"/>
</dbReference>
<gene>
    <name evidence="3" type="ORF">M404DRAFT_105341</name>
</gene>
<keyword evidence="2" id="KW-0677">Repeat</keyword>